<proteinExistence type="predicted"/>
<dbReference type="Proteomes" id="UP000829364">
    <property type="component" value="Chromosome 7"/>
</dbReference>
<dbReference type="AlphaFoldDB" id="A0A9Q8VCC0"/>
<dbReference type="KEGG" id="ptkz:JDV02_007458"/>
<organism evidence="1 2">
    <name type="scientific">Purpureocillium takamizusanense</name>
    <dbReference type="NCBI Taxonomy" id="2060973"/>
    <lineage>
        <taxon>Eukaryota</taxon>
        <taxon>Fungi</taxon>
        <taxon>Dikarya</taxon>
        <taxon>Ascomycota</taxon>
        <taxon>Pezizomycotina</taxon>
        <taxon>Sordariomycetes</taxon>
        <taxon>Hypocreomycetidae</taxon>
        <taxon>Hypocreales</taxon>
        <taxon>Ophiocordycipitaceae</taxon>
        <taxon>Purpureocillium</taxon>
    </lineage>
</organism>
<evidence type="ECO:0000313" key="1">
    <source>
        <dbReference type="EMBL" id="UNI21470.1"/>
    </source>
</evidence>
<dbReference type="EMBL" id="CP086360">
    <property type="protein sequence ID" value="UNI21470.1"/>
    <property type="molecule type" value="Genomic_DNA"/>
</dbReference>
<keyword evidence="2" id="KW-1185">Reference proteome</keyword>
<sequence length="237" mass="25016">MRFAPALVAVAALGGSYSPLAPFAAASASASASTTATTQDRDWAQIITATFKNNKPCGATANDVDCRTPAQAAPFVAQSFSAYGLTCPAEQAAVLAVMALESGEFHYKHNMFPPPGRPGQGTANMQSPLFNLRYAKSIPAVAPHVANVTEDMVTGGGNGLPAAELNRILALVTVDEYNFGSGAWFMSSQCAKAVRNVLRRTPDQGWLQYNAQCVGVPGDDPDRLAYWTRAKAAMDIK</sequence>
<name>A0A9Q8VCC0_9HYPO</name>
<dbReference type="GeneID" id="72069406"/>
<dbReference type="RefSeq" id="XP_047844951.1">
    <property type="nucleotide sequence ID" value="XM_047988952.1"/>
</dbReference>
<gene>
    <name evidence="1" type="ORF">JDV02_007458</name>
</gene>
<evidence type="ECO:0000313" key="2">
    <source>
        <dbReference type="Proteomes" id="UP000829364"/>
    </source>
</evidence>
<protein>
    <submittedName>
        <fullName evidence="1">Uncharacterized protein</fullName>
    </submittedName>
</protein>
<reference evidence="1" key="1">
    <citation type="submission" date="2021-11" db="EMBL/GenBank/DDBJ databases">
        <title>Purpureocillium_takamizusanense_genome.</title>
        <authorList>
            <person name="Nguyen N.-H."/>
        </authorList>
    </citation>
    <scope>NUCLEOTIDE SEQUENCE</scope>
    <source>
        <strain evidence="1">PT3</strain>
    </source>
</reference>
<accession>A0A9Q8VCC0</accession>
<dbReference type="OrthoDB" id="2349272at2759"/>